<name>A0ABR6TK50_9FIRM</name>
<evidence type="ECO:0000256" key="3">
    <source>
        <dbReference type="ARBA" id="ARBA00022989"/>
    </source>
</evidence>
<keyword evidence="3 5" id="KW-1133">Transmembrane helix</keyword>
<dbReference type="RefSeq" id="WP_185623818.1">
    <property type="nucleotide sequence ID" value="NZ_JABGBW010000002.1"/>
</dbReference>
<accession>A0ABR6TK50</accession>
<keyword evidence="8" id="KW-1185">Reference proteome</keyword>
<comment type="subcellular location">
    <subcellularLocation>
        <location evidence="1">Membrane</location>
        <topology evidence="1">Multi-pass membrane protein</topology>
    </subcellularLocation>
</comment>
<evidence type="ECO:0000259" key="6">
    <source>
        <dbReference type="Pfam" id="PF01794"/>
    </source>
</evidence>
<sequence>MTMIVSVILVTLLSYIFSDYIKKYSLNLYLIFTVVSITAIVHAIYMLNNYSIVYIPVLKQIMKSIDSGALGGSFFILVMYMGVMDMRFKISKKLRINRGELSILATIITIPHNVHYFFAFILGKMNISNYEGIPLWASLMMFAAGVFAILIMIPLFITSFKFFRKKMTGKSWKNLQEYAYIFYAMVFIQVMMVYILKPSSIIRNINIVFYIIIFGSYTIQKVKIIIFRNKQKNLKNNYKINVNSE</sequence>
<organism evidence="7 8">
    <name type="scientific">Peptostreptococcus canis</name>
    <dbReference type="NCBI Taxonomy" id="1159213"/>
    <lineage>
        <taxon>Bacteria</taxon>
        <taxon>Bacillati</taxon>
        <taxon>Bacillota</taxon>
        <taxon>Clostridia</taxon>
        <taxon>Peptostreptococcales</taxon>
        <taxon>Peptostreptococcaceae</taxon>
        <taxon>Peptostreptococcus</taxon>
    </lineage>
</organism>
<feature type="transmembrane region" description="Helical" evidence="5">
    <location>
        <begin position="6"/>
        <end position="21"/>
    </location>
</feature>
<feature type="transmembrane region" description="Helical" evidence="5">
    <location>
        <begin position="67"/>
        <end position="83"/>
    </location>
</feature>
<evidence type="ECO:0000256" key="4">
    <source>
        <dbReference type="ARBA" id="ARBA00023136"/>
    </source>
</evidence>
<dbReference type="Pfam" id="PF01794">
    <property type="entry name" value="Ferric_reduct"/>
    <property type="match status" value="1"/>
</dbReference>
<feature type="transmembrane region" description="Helical" evidence="5">
    <location>
        <begin position="201"/>
        <end position="219"/>
    </location>
</feature>
<gene>
    <name evidence="7" type="ORF">HLB29_03740</name>
</gene>
<evidence type="ECO:0000256" key="5">
    <source>
        <dbReference type="SAM" id="Phobius"/>
    </source>
</evidence>
<evidence type="ECO:0000256" key="2">
    <source>
        <dbReference type="ARBA" id="ARBA00022692"/>
    </source>
</evidence>
<proteinExistence type="predicted"/>
<comment type="caution">
    <text evidence="7">The sequence shown here is derived from an EMBL/GenBank/DDBJ whole genome shotgun (WGS) entry which is preliminary data.</text>
</comment>
<dbReference type="EMBL" id="JABGBW010000002">
    <property type="protein sequence ID" value="MBC2575792.1"/>
    <property type="molecule type" value="Genomic_DNA"/>
</dbReference>
<feature type="transmembrane region" description="Helical" evidence="5">
    <location>
        <begin position="103"/>
        <end position="123"/>
    </location>
</feature>
<evidence type="ECO:0000313" key="7">
    <source>
        <dbReference type="EMBL" id="MBC2575792.1"/>
    </source>
</evidence>
<reference evidence="7 8" key="1">
    <citation type="submission" date="2020-05" db="EMBL/GenBank/DDBJ databases">
        <title>Draft genome of xy-202 and genomic insight in genome of the genus Peptostreptococcus.</title>
        <authorList>
            <person name="Zhang Z."/>
        </authorList>
    </citation>
    <scope>NUCLEOTIDE SEQUENCE [LARGE SCALE GENOMIC DNA]</scope>
    <source>
        <strain evidence="7 8">DSM 27025</strain>
    </source>
</reference>
<protein>
    <recommendedName>
        <fullName evidence="6">Ferric oxidoreductase domain-containing protein</fullName>
    </recommendedName>
</protein>
<keyword evidence="4 5" id="KW-0472">Membrane</keyword>
<dbReference type="Proteomes" id="UP000713904">
    <property type="component" value="Unassembled WGS sequence"/>
</dbReference>
<feature type="transmembrane region" description="Helical" evidence="5">
    <location>
        <begin position="28"/>
        <end position="47"/>
    </location>
</feature>
<evidence type="ECO:0000313" key="8">
    <source>
        <dbReference type="Proteomes" id="UP000713904"/>
    </source>
</evidence>
<feature type="domain" description="Ferric oxidoreductase" evidence="6">
    <location>
        <begin position="93"/>
        <end position="185"/>
    </location>
</feature>
<evidence type="ECO:0000256" key="1">
    <source>
        <dbReference type="ARBA" id="ARBA00004141"/>
    </source>
</evidence>
<dbReference type="InterPro" id="IPR013130">
    <property type="entry name" value="Fe3_Rdtase_TM_dom"/>
</dbReference>
<feature type="transmembrane region" description="Helical" evidence="5">
    <location>
        <begin position="178"/>
        <end position="195"/>
    </location>
</feature>
<keyword evidence="2 5" id="KW-0812">Transmembrane</keyword>
<feature type="transmembrane region" description="Helical" evidence="5">
    <location>
        <begin position="135"/>
        <end position="157"/>
    </location>
</feature>